<feature type="signal peptide" evidence="1">
    <location>
        <begin position="1"/>
        <end position="17"/>
    </location>
</feature>
<organism evidence="2 3">
    <name type="scientific">Pseudocercospora musae</name>
    <dbReference type="NCBI Taxonomy" id="113226"/>
    <lineage>
        <taxon>Eukaryota</taxon>
        <taxon>Fungi</taxon>
        <taxon>Dikarya</taxon>
        <taxon>Ascomycota</taxon>
        <taxon>Pezizomycotina</taxon>
        <taxon>Dothideomycetes</taxon>
        <taxon>Dothideomycetidae</taxon>
        <taxon>Mycosphaerellales</taxon>
        <taxon>Mycosphaerellaceae</taxon>
        <taxon>Pseudocercospora</taxon>
    </lineage>
</organism>
<gene>
    <name evidence="2" type="ORF">AC579_7121</name>
</gene>
<dbReference type="EMBL" id="LFZO01000045">
    <property type="protein sequence ID" value="KXT16084.1"/>
    <property type="molecule type" value="Genomic_DNA"/>
</dbReference>
<proteinExistence type="predicted"/>
<accession>A0A139INE1</accession>
<comment type="caution">
    <text evidence="2">The sequence shown here is derived from an EMBL/GenBank/DDBJ whole genome shotgun (WGS) entry which is preliminary data.</text>
</comment>
<reference evidence="2 3" key="1">
    <citation type="submission" date="2015-07" db="EMBL/GenBank/DDBJ databases">
        <title>Comparative genomics of the Sigatoka disease complex on banana suggests a link between parallel evolutionary changes in Pseudocercospora fijiensis and Pseudocercospora eumusae and increased virulence on the banana host.</title>
        <authorList>
            <person name="Chang T.-C."/>
            <person name="Salvucci A."/>
            <person name="Crous P.W."/>
            <person name="Stergiopoulos I."/>
        </authorList>
    </citation>
    <scope>NUCLEOTIDE SEQUENCE [LARGE SCALE GENOMIC DNA]</scope>
    <source>
        <strain evidence="2 3">CBS 116634</strain>
    </source>
</reference>
<protein>
    <recommendedName>
        <fullName evidence="4">RxLR effector protein</fullName>
    </recommendedName>
</protein>
<dbReference type="AlphaFoldDB" id="A0A139INE1"/>
<feature type="chain" id="PRO_5007297555" description="RxLR effector protein" evidence="1">
    <location>
        <begin position="18"/>
        <end position="103"/>
    </location>
</feature>
<name>A0A139INE1_9PEZI</name>
<evidence type="ECO:0008006" key="4">
    <source>
        <dbReference type="Google" id="ProtNLM"/>
    </source>
</evidence>
<keyword evidence="3" id="KW-1185">Reference proteome</keyword>
<evidence type="ECO:0000313" key="2">
    <source>
        <dbReference type="EMBL" id="KXT16084.1"/>
    </source>
</evidence>
<dbReference type="Proteomes" id="UP000073492">
    <property type="component" value="Unassembled WGS sequence"/>
</dbReference>
<keyword evidence="1" id="KW-0732">Signal</keyword>
<evidence type="ECO:0000256" key="1">
    <source>
        <dbReference type="SAM" id="SignalP"/>
    </source>
</evidence>
<evidence type="ECO:0000313" key="3">
    <source>
        <dbReference type="Proteomes" id="UP000073492"/>
    </source>
</evidence>
<sequence>MQFSILSILCLASGALAWFQKAVTSESASEMELINPKEVSIAVKQTPVLSKEMDVNRLTALQRTVRREVSMQSIRDWRETQFTESEERFYKAVRRMLDAGLVS</sequence>